<protein>
    <submittedName>
        <fullName evidence="1">Uncharacterized protein</fullName>
    </submittedName>
</protein>
<dbReference type="SMART" id="SM00450">
    <property type="entry name" value="RHOD"/>
    <property type="match status" value="1"/>
</dbReference>
<dbReference type="InterPro" id="IPR036873">
    <property type="entry name" value="Rhodanese-like_dom_sf"/>
</dbReference>
<dbReference type="RefSeq" id="WP_068752190.1">
    <property type="nucleotide sequence ID" value="NZ_LR214441.1"/>
</dbReference>
<dbReference type="PROSITE" id="PS51257">
    <property type="entry name" value="PROKAR_LIPOPROTEIN"/>
    <property type="match status" value="1"/>
</dbReference>
<dbReference type="Pfam" id="PF00581">
    <property type="entry name" value="Rhodanese"/>
    <property type="match status" value="1"/>
</dbReference>
<dbReference type="InterPro" id="IPR001307">
    <property type="entry name" value="Thiosulphate_STrfase_CS"/>
</dbReference>
<dbReference type="SUPFAM" id="SSF52821">
    <property type="entry name" value="Rhodanese/Cell cycle control phosphatase"/>
    <property type="match status" value="1"/>
</dbReference>
<name>A0A1C0AKE3_9ACTN</name>
<organism evidence="1 2">
    <name type="scientific">Tessaracoccus lapidicaptus</name>
    <dbReference type="NCBI Taxonomy" id="1427523"/>
    <lineage>
        <taxon>Bacteria</taxon>
        <taxon>Bacillati</taxon>
        <taxon>Actinomycetota</taxon>
        <taxon>Actinomycetes</taxon>
        <taxon>Propionibacteriales</taxon>
        <taxon>Propionibacteriaceae</taxon>
        <taxon>Tessaracoccus</taxon>
    </lineage>
</organism>
<dbReference type="AlphaFoldDB" id="A0A1C0AKE3"/>
<proteinExistence type="predicted"/>
<dbReference type="PROSITE" id="PS50206">
    <property type="entry name" value="RHODANESE_3"/>
    <property type="match status" value="1"/>
</dbReference>
<dbReference type="InterPro" id="IPR001763">
    <property type="entry name" value="Rhodanese-like_dom"/>
</dbReference>
<dbReference type="GO" id="GO:0004792">
    <property type="term" value="F:thiosulfate-cyanide sulfurtransferase activity"/>
    <property type="evidence" value="ECO:0007669"/>
    <property type="project" value="InterPro"/>
</dbReference>
<dbReference type="PROSITE" id="PS00380">
    <property type="entry name" value="RHODANESE_1"/>
    <property type="match status" value="1"/>
</dbReference>
<dbReference type="CDD" id="cd00158">
    <property type="entry name" value="RHOD"/>
    <property type="match status" value="1"/>
</dbReference>
<evidence type="ECO:0000313" key="1">
    <source>
        <dbReference type="EMBL" id="OCL33084.1"/>
    </source>
</evidence>
<sequence length="133" mass="14038">MITRRLFTALAASSVLAVAACSAGADATSQQTEYDAAGFRERMAKESTVILDVRTPEEFAAGHIPGAINLDVQSPTLTDDVASLNRAVPYAVYCRSGNRSQVALDIMTERGLEAFHLAGGIGAWQSAGYDIVS</sequence>
<dbReference type="Gene3D" id="3.40.250.10">
    <property type="entry name" value="Rhodanese-like domain"/>
    <property type="match status" value="1"/>
</dbReference>
<dbReference type="Proteomes" id="UP000093501">
    <property type="component" value="Unassembled WGS sequence"/>
</dbReference>
<dbReference type="PANTHER" id="PTHR43031">
    <property type="entry name" value="FAD-DEPENDENT OXIDOREDUCTASE"/>
    <property type="match status" value="1"/>
</dbReference>
<comment type="caution">
    <text evidence="1">The sequence shown here is derived from an EMBL/GenBank/DDBJ whole genome shotgun (WGS) entry which is preliminary data.</text>
</comment>
<dbReference type="PANTHER" id="PTHR43031:SF1">
    <property type="entry name" value="PYRIDINE NUCLEOTIDE-DISULPHIDE OXIDOREDUCTASE"/>
    <property type="match status" value="1"/>
</dbReference>
<dbReference type="EMBL" id="MBQD01000023">
    <property type="protein sequence ID" value="OCL33084.1"/>
    <property type="molecule type" value="Genomic_DNA"/>
</dbReference>
<gene>
    <name evidence="1" type="ORF">BCR15_07350</name>
</gene>
<keyword evidence="2" id="KW-1185">Reference proteome</keyword>
<evidence type="ECO:0000313" key="2">
    <source>
        <dbReference type="Proteomes" id="UP000093501"/>
    </source>
</evidence>
<reference evidence="2" key="1">
    <citation type="submission" date="2016-07" db="EMBL/GenBank/DDBJ databases">
        <authorList>
            <person name="Florea S."/>
            <person name="Webb J.S."/>
            <person name="Jaromczyk J."/>
            <person name="Schardl C.L."/>
        </authorList>
    </citation>
    <scope>NUCLEOTIDE SEQUENCE [LARGE SCALE GENOMIC DNA]</scope>
    <source>
        <strain evidence="2">IPBSL-7</strain>
    </source>
</reference>
<dbReference type="InterPro" id="IPR050229">
    <property type="entry name" value="GlpE_sulfurtransferase"/>
</dbReference>
<accession>A0A1C0AKE3</accession>